<dbReference type="GO" id="GO:0003682">
    <property type="term" value="F:chromatin binding"/>
    <property type="evidence" value="ECO:0007669"/>
    <property type="project" value="TreeGrafter"/>
</dbReference>
<evidence type="ECO:0000256" key="8">
    <source>
        <dbReference type="PROSITE-ProRule" id="PRU00035"/>
    </source>
</evidence>
<dbReference type="SMART" id="SM00297">
    <property type="entry name" value="BROMO"/>
    <property type="match status" value="2"/>
</dbReference>
<keyword evidence="5 8" id="KW-0103">Bromodomain</keyword>
<feature type="region of interest" description="Disordered" evidence="9">
    <location>
        <begin position="336"/>
        <end position="430"/>
    </location>
</feature>
<dbReference type="Gene3D" id="1.20.920.10">
    <property type="entry name" value="Bromodomain-like"/>
    <property type="match status" value="2"/>
</dbReference>
<feature type="compositionally biased region" description="Low complexity" evidence="9">
    <location>
        <begin position="489"/>
        <end position="511"/>
    </location>
</feature>
<dbReference type="PROSITE" id="PS50014">
    <property type="entry name" value="BROMODOMAIN_2"/>
    <property type="match status" value="2"/>
</dbReference>
<dbReference type="Pfam" id="PF00439">
    <property type="entry name" value="Bromodomain"/>
    <property type="match status" value="2"/>
</dbReference>
<keyword evidence="3" id="KW-0156">Chromatin regulator</keyword>
<dbReference type="PANTHER" id="PTHR16062">
    <property type="entry name" value="SWI/SNF-RELATED"/>
    <property type="match status" value="1"/>
</dbReference>
<comment type="caution">
    <text evidence="11">The sequence shown here is derived from an EMBL/GenBank/DDBJ whole genome shotgun (WGS) entry which is preliminary data.</text>
</comment>
<proteinExistence type="predicted"/>
<dbReference type="PRINTS" id="PR00503">
    <property type="entry name" value="BROMODOMAIN"/>
</dbReference>
<keyword evidence="7" id="KW-0539">Nucleus</keyword>
<feature type="domain" description="Bromo" evidence="10">
    <location>
        <begin position="85"/>
        <end position="155"/>
    </location>
</feature>
<feature type="compositionally biased region" description="Basic and acidic residues" evidence="9">
    <location>
        <begin position="1"/>
        <end position="12"/>
    </location>
</feature>
<evidence type="ECO:0000256" key="9">
    <source>
        <dbReference type="SAM" id="MobiDB-lite"/>
    </source>
</evidence>
<evidence type="ECO:0000256" key="1">
    <source>
        <dbReference type="ARBA" id="ARBA00004123"/>
    </source>
</evidence>
<reference evidence="11" key="1">
    <citation type="submission" date="2016-06" db="EMBL/GenBank/DDBJ databases">
        <title>Draft Genome sequence of the fungus Inonotus baumii.</title>
        <authorList>
            <person name="Zhu H."/>
            <person name="Lin W."/>
        </authorList>
    </citation>
    <scope>NUCLEOTIDE SEQUENCE</scope>
    <source>
        <strain evidence="11">821</strain>
    </source>
</reference>
<dbReference type="SUPFAM" id="SSF47370">
    <property type="entry name" value="Bromodomain"/>
    <property type="match status" value="2"/>
</dbReference>
<dbReference type="GO" id="GO:0006368">
    <property type="term" value="P:transcription elongation by RNA polymerase II"/>
    <property type="evidence" value="ECO:0007669"/>
    <property type="project" value="TreeGrafter"/>
</dbReference>
<name>A0A9Q5N9M8_SANBA</name>
<feature type="compositionally biased region" description="Basic residues" evidence="9">
    <location>
        <begin position="599"/>
        <end position="610"/>
    </location>
</feature>
<feature type="region of interest" description="Disordered" evidence="9">
    <location>
        <begin position="582"/>
        <end position="611"/>
    </location>
</feature>
<feature type="compositionally biased region" description="Acidic residues" evidence="9">
    <location>
        <begin position="583"/>
        <end position="592"/>
    </location>
</feature>
<feature type="compositionally biased region" description="Basic and acidic residues" evidence="9">
    <location>
        <begin position="381"/>
        <end position="392"/>
    </location>
</feature>
<feature type="region of interest" description="Disordered" evidence="9">
    <location>
        <begin position="468"/>
        <end position="524"/>
    </location>
</feature>
<feature type="region of interest" description="Disordered" evidence="9">
    <location>
        <begin position="1"/>
        <end position="67"/>
    </location>
</feature>
<organism evidence="11 12">
    <name type="scientific">Sanghuangporus baumii</name>
    <name type="common">Phellinus baumii</name>
    <dbReference type="NCBI Taxonomy" id="108892"/>
    <lineage>
        <taxon>Eukaryota</taxon>
        <taxon>Fungi</taxon>
        <taxon>Dikarya</taxon>
        <taxon>Basidiomycota</taxon>
        <taxon>Agaricomycotina</taxon>
        <taxon>Agaricomycetes</taxon>
        <taxon>Hymenochaetales</taxon>
        <taxon>Hymenochaetaceae</taxon>
        <taxon>Sanghuangporus</taxon>
    </lineage>
</organism>
<evidence type="ECO:0000313" key="11">
    <source>
        <dbReference type="EMBL" id="OCB89043.1"/>
    </source>
</evidence>
<evidence type="ECO:0000256" key="4">
    <source>
        <dbReference type="ARBA" id="ARBA00023015"/>
    </source>
</evidence>
<keyword evidence="6" id="KW-0804">Transcription</keyword>
<evidence type="ECO:0000256" key="5">
    <source>
        <dbReference type="ARBA" id="ARBA00023117"/>
    </source>
</evidence>
<feature type="compositionally biased region" description="Basic and acidic residues" evidence="9">
    <location>
        <begin position="39"/>
        <end position="50"/>
    </location>
</feature>
<keyword evidence="2" id="KW-0677">Repeat</keyword>
<dbReference type="EMBL" id="LNZH02000166">
    <property type="protein sequence ID" value="OCB89043.1"/>
    <property type="molecule type" value="Genomic_DNA"/>
</dbReference>
<protein>
    <submittedName>
        <fullName evidence="11">Bromodomain-containing protein</fullName>
    </submittedName>
</protein>
<evidence type="ECO:0000256" key="7">
    <source>
        <dbReference type="ARBA" id="ARBA00023242"/>
    </source>
</evidence>
<gene>
    <name evidence="11" type="ORF">A7U60_g3851</name>
</gene>
<feature type="domain" description="Bromo" evidence="10">
    <location>
        <begin position="220"/>
        <end position="290"/>
    </location>
</feature>
<dbReference type="AlphaFoldDB" id="A0A9Q5N9M8"/>
<dbReference type="InterPro" id="IPR036427">
    <property type="entry name" value="Bromodomain-like_sf"/>
</dbReference>
<feature type="compositionally biased region" description="Low complexity" evidence="9">
    <location>
        <begin position="394"/>
        <end position="430"/>
    </location>
</feature>
<evidence type="ECO:0000256" key="6">
    <source>
        <dbReference type="ARBA" id="ARBA00023163"/>
    </source>
</evidence>
<evidence type="ECO:0000313" key="12">
    <source>
        <dbReference type="Proteomes" id="UP000757232"/>
    </source>
</evidence>
<comment type="subcellular location">
    <subcellularLocation>
        <location evidence="1">Nucleus</location>
    </subcellularLocation>
</comment>
<dbReference type="PANTHER" id="PTHR16062:SF19">
    <property type="entry name" value="PROTEIN POLYBROMO-1"/>
    <property type="match status" value="1"/>
</dbReference>
<keyword evidence="4" id="KW-0805">Transcription regulation</keyword>
<dbReference type="Proteomes" id="UP000757232">
    <property type="component" value="Unassembled WGS sequence"/>
</dbReference>
<keyword evidence="12" id="KW-1185">Reference proteome</keyword>
<dbReference type="InterPro" id="IPR001487">
    <property type="entry name" value="Bromodomain"/>
</dbReference>
<evidence type="ECO:0000259" key="10">
    <source>
        <dbReference type="PROSITE" id="PS50014"/>
    </source>
</evidence>
<dbReference type="InterPro" id="IPR037382">
    <property type="entry name" value="Rsc/polybromo"/>
</dbReference>
<dbReference type="OrthoDB" id="6017at2759"/>
<dbReference type="GO" id="GO:0016586">
    <property type="term" value="C:RSC-type complex"/>
    <property type="evidence" value="ECO:0007669"/>
    <property type="project" value="InterPro"/>
</dbReference>
<evidence type="ECO:0000256" key="2">
    <source>
        <dbReference type="ARBA" id="ARBA00022737"/>
    </source>
</evidence>
<dbReference type="GO" id="GO:0006338">
    <property type="term" value="P:chromatin remodeling"/>
    <property type="evidence" value="ECO:0007669"/>
    <property type="project" value="InterPro"/>
</dbReference>
<dbReference type="CDD" id="cd04369">
    <property type="entry name" value="Bromodomain"/>
    <property type="match status" value="1"/>
</dbReference>
<feature type="compositionally biased region" description="Polar residues" evidence="9">
    <location>
        <begin position="468"/>
        <end position="479"/>
    </location>
</feature>
<evidence type="ECO:0000256" key="3">
    <source>
        <dbReference type="ARBA" id="ARBA00022853"/>
    </source>
</evidence>
<sequence>MVKRELVADPKVDLNAPRSKRHKDGEAGPSSKGGGSIPPERERSSDHEEGNSENVAGAMTSMSPEEVREEGLKVLQVLKDAVNKEGRQISYDFLRLPSKRQFPDYYEIIKQPVALDDIKSQLENHAYASLEALREELDTCFRNAKRYNQRESVIWKDAKTLQLVRPQKLANKELDKIIRKGKEDDEGSDKEGGKKKEKGVNIHRLMKNRLLKLVAKTDESERKLSDPFMELPSKKKWAIYYKLISRPICLEDIFKRIKRKEYHTIPDFINDVDLVFLNAMSFNEDHSPIWEDALALKTYFHQIMTDLPAKYNMNGTSANSSASAEGSHTRIRLKLPGHHPVTHSISAEVPDGGESSAPTARLRVPGGSGPGASGVPSTATSKDKSVTPEKKAKAASPTAPATALPSASSIPYSTHTSTSPPTAITATPGIAMPTPKLARAAAATAQAKLASVAQTPSHQQQTPAYTPFQQYTTPNQVPAQNFYAPPAPTTATPVRASTTPAPSASQPAVTTGRADAPSPVPPASAAGLYSVRLECCPPSKSEMRRRLAILDTHAGVRNFALRISIVEAKLVIRSVKFALHDADGDEGSDEEESKVVRTPSKKRGRGRPKKVVPIDQEVKPPDVQQEIAHDSAIVTAEEKRDKGGREWRFATSSEVEIKLDGRSVTPGAKDVLKVTNVLVNGNAEASPGSVASERPAKPEDEWSVDLTVGQHVLEINRKGNSVPWKVYLSVS</sequence>
<accession>A0A9Q5N9M8</accession>